<dbReference type="EMBL" id="LUCH01015214">
    <property type="protein sequence ID" value="KAF5395314.1"/>
    <property type="molecule type" value="Genomic_DNA"/>
</dbReference>
<name>A0A8J4SZZ4_9TREM</name>
<comment type="caution">
    <text evidence="1">The sequence shown here is derived from an EMBL/GenBank/DDBJ whole genome shotgun (WGS) entry which is preliminary data.</text>
</comment>
<proteinExistence type="predicted"/>
<protein>
    <submittedName>
        <fullName evidence="1">Uncharacterized protein</fullName>
    </submittedName>
</protein>
<evidence type="ECO:0000313" key="2">
    <source>
        <dbReference type="Proteomes" id="UP000748531"/>
    </source>
</evidence>
<evidence type="ECO:0000313" key="1">
    <source>
        <dbReference type="EMBL" id="KAF5395314.1"/>
    </source>
</evidence>
<keyword evidence="2" id="KW-1185">Reference proteome</keyword>
<reference evidence="1" key="1">
    <citation type="submission" date="2019-05" db="EMBL/GenBank/DDBJ databases">
        <title>Annotation for the trematode Paragonimus heterotremus.</title>
        <authorList>
            <person name="Choi Y.-J."/>
        </authorList>
    </citation>
    <scope>NUCLEOTIDE SEQUENCE</scope>
    <source>
        <strain evidence="1">LC</strain>
    </source>
</reference>
<accession>A0A8J4SZZ4</accession>
<gene>
    <name evidence="1" type="ORF">PHET_12404</name>
</gene>
<sequence length="46" mass="5706">MKSRAHIGRRVVRKDFKMWKRPNSFWVLIKKAKLFDTLDERQSRMN</sequence>
<organism evidence="1 2">
    <name type="scientific">Paragonimus heterotremus</name>
    <dbReference type="NCBI Taxonomy" id="100268"/>
    <lineage>
        <taxon>Eukaryota</taxon>
        <taxon>Metazoa</taxon>
        <taxon>Spiralia</taxon>
        <taxon>Lophotrochozoa</taxon>
        <taxon>Platyhelminthes</taxon>
        <taxon>Trematoda</taxon>
        <taxon>Digenea</taxon>
        <taxon>Plagiorchiida</taxon>
        <taxon>Troglotremata</taxon>
        <taxon>Troglotrematidae</taxon>
        <taxon>Paragonimus</taxon>
    </lineage>
</organism>
<dbReference type="AlphaFoldDB" id="A0A8J4SZZ4"/>
<dbReference type="Proteomes" id="UP000748531">
    <property type="component" value="Unassembled WGS sequence"/>
</dbReference>